<dbReference type="PROSITE" id="PS00211">
    <property type="entry name" value="ABC_TRANSPORTER_1"/>
    <property type="match status" value="1"/>
</dbReference>
<evidence type="ECO:0000313" key="12">
    <source>
        <dbReference type="EMBL" id="KPQ36608.1"/>
    </source>
</evidence>
<dbReference type="GO" id="GO:0034040">
    <property type="term" value="F:ATPase-coupled lipid transmembrane transporter activity"/>
    <property type="evidence" value="ECO:0007669"/>
    <property type="project" value="TreeGrafter"/>
</dbReference>
<keyword evidence="2" id="KW-0813">Transport</keyword>
<feature type="domain" description="ABC transmembrane type-1" evidence="11">
    <location>
        <begin position="16"/>
        <end position="313"/>
    </location>
</feature>
<evidence type="ECO:0000256" key="5">
    <source>
        <dbReference type="ARBA" id="ARBA00022741"/>
    </source>
</evidence>
<dbReference type="InterPro" id="IPR003593">
    <property type="entry name" value="AAA+_ATPase"/>
</dbReference>
<dbReference type="STRING" id="1666911.HLUCCA11_05430"/>
<dbReference type="SUPFAM" id="SSF52540">
    <property type="entry name" value="P-loop containing nucleoside triphosphate hydrolases"/>
    <property type="match status" value="1"/>
</dbReference>
<dbReference type="PANTHER" id="PTHR24221">
    <property type="entry name" value="ATP-BINDING CASSETTE SUB-FAMILY B"/>
    <property type="match status" value="1"/>
</dbReference>
<keyword evidence="7 9" id="KW-1133">Transmembrane helix</keyword>
<dbReference type="GO" id="GO:0005886">
    <property type="term" value="C:plasma membrane"/>
    <property type="evidence" value="ECO:0007669"/>
    <property type="project" value="UniProtKB-SubCell"/>
</dbReference>
<accession>A0A0P8C4M2</accession>
<name>A0A0P8C4M2_9CYAN</name>
<dbReference type="InterPro" id="IPR039421">
    <property type="entry name" value="Type_1_exporter"/>
</dbReference>
<keyword evidence="4 9" id="KW-0812">Transmembrane</keyword>
<dbReference type="InterPro" id="IPR003439">
    <property type="entry name" value="ABC_transporter-like_ATP-bd"/>
</dbReference>
<sequence length="597" mass="65610">MRQFWPYIKTQQGLFALAGFALITKVLSRLIAPWPLKLIFDFVLVPDAHNAELDWPLLRDMSSQTLLLVLAFAIVATAALRAMSAYVSLVGLSIAASRVVTEVRADLYAHLQRLSLSFYHKTKSGDLITRITSDMDTLRSTTVNAALPLVVDTLTLISMVVVMFWIDWELALIAMGILPLFLISSIKLTKRIKKVSRQQRKRESAMAATAAEAIGAIKVVQALSLEGRLEKIFGDDNRQSLEDSAQTQQLSAGLQRTAEILVAIATAFVLWRGALIVQQGGATPGDLLVFITYLKTAFKPTRDLAKEAAKISKAIASGERILDLFDVVPAVQNNHGAIAALPFKGEVAFNNVYFAYESNRMILEDVSFEVSAGERIALVGPSGGGKSTLVSLLLRLYDPLLGQVCIDGKDIRDYTIESVRQQVSIVLQESVLFGATVRENIAYGALNATEKEIEQAAKLANAHDFIMQLPHGYDTLMSERGATLSGGQRQRIAIARAAIRKARIVILDEPTVGLDNKSEKSVNEALRRLTEGSTTFLITHDLRASKNFDRLFYIEKGRIIESGTHTDLMHQSGHYAALYQLQTAMISDRLKQAAAPI</sequence>
<evidence type="ECO:0000259" key="10">
    <source>
        <dbReference type="PROSITE" id="PS50893"/>
    </source>
</evidence>
<feature type="transmembrane region" description="Helical" evidence="9">
    <location>
        <begin position="145"/>
        <end position="166"/>
    </location>
</feature>
<evidence type="ECO:0000259" key="11">
    <source>
        <dbReference type="PROSITE" id="PS50929"/>
    </source>
</evidence>
<gene>
    <name evidence="12" type="ORF">HLUCCA11_05430</name>
</gene>
<evidence type="ECO:0000256" key="1">
    <source>
        <dbReference type="ARBA" id="ARBA00004651"/>
    </source>
</evidence>
<evidence type="ECO:0000256" key="7">
    <source>
        <dbReference type="ARBA" id="ARBA00022989"/>
    </source>
</evidence>
<evidence type="ECO:0000313" key="13">
    <source>
        <dbReference type="Proteomes" id="UP000050465"/>
    </source>
</evidence>
<dbReference type="AlphaFoldDB" id="A0A0P8C4M2"/>
<dbReference type="SMART" id="SM00382">
    <property type="entry name" value="AAA"/>
    <property type="match status" value="1"/>
</dbReference>
<dbReference type="InterPro" id="IPR027417">
    <property type="entry name" value="P-loop_NTPase"/>
</dbReference>
<dbReference type="SUPFAM" id="SSF90123">
    <property type="entry name" value="ABC transporter transmembrane region"/>
    <property type="match status" value="1"/>
</dbReference>
<comment type="caution">
    <text evidence="12">The sequence shown here is derived from an EMBL/GenBank/DDBJ whole genome shotgun (WGS) entry which is preliminary data.</text>
</comment>
<dbReference type="Pfam" id="PF00005">
    <property type="entry name" value="ABC_tran"/>
    <property type="match status" value="1"/>
</dbReference>
<evidence type="ECO:0000256" key="4">
    <source>
        <dbReference type="ARBA" id="ARBA00022692"/>
    </source>
</evidence>
<keyword evidence="8 9" id="KW-0472">Membrane</keyword>
<dbReference type="PANTHER" id="PTHR24221:SF468">
    <property type="entry name" value="ABC TRANSPORTER"/>
    <property type="match status" value="1"/>
</dbReference>
<dbReference type="GO" id="GO:0005524">
    <property type="term" value="F:ATP binding"/>
    <property type="evidence" value="ECO:0007669"/>
    <property type="project" value="UniProtKB-KW"/>
</dbReference>
<feature type="transmembrane region" description="Helical" evidence="9">
    <location>
        <begin position="66"/>
        <end position="89"/>
    </location>
</feature>
<proteinExistence type="predicted"/>
<dbReference type="GO" id="GO:0016887">
    <property type="term" value="F:ATP hydrolysis activity"/>
    <property type="evidence" value="ECO:0007669"/>
    <property type="project" value="InterPro"/>
</dbReference>
<evidence type="ECO:0000256" key="3">
    <source>
        <dbReference type="ARBA" id="ARBA00022475"/>
    </source>
</evidence>
<dbReference type="Pfam" id="PF00664">
    <property type="entry name" value="ABC_membrane"/>
    <property type="match status" value="1"/>
</dbReference>
<evidence type="ECO:0000256" key="8">
    <source>
        <dbReference type="ARBA" id="ARBA00023136"/>
    </source>
</evidence>
<comment type="subcellular location">
    <subcellularLocation>
        <location evidence="1">Cell membrane</location>
        <topology evidence="1">Multi-pass membrane protein</topology>
    </subcellularLocation>
</comment>
<dbReference type="GO" id="GO:0140359">
    <property type="term" value="F:ABC-type transporter activity"/>
    <property type="evidence" value="ECO:0007669"/>
    <property type="project" value="InterPro"/>
</dbReference>
<dbReference type="InterPro" id="IPR017871">
    <property type="entry name" value="ABC_transporter-like_CS"/>
</dbReference>
<dbReference type="InterPro" id="IPR011527">
    <property type="entry name" value="ABC1_TM_dom"/>
</dbReference>
<dbReference type="PATRIC" id="fig|1666911.3.peg.3291"/>
<dbReference type="PROSITE" id="PS50893">
    <property type="entry name" value="ABC_TRANSPORTER_2"/>
    <property type="match status" value="1"/>
</dbReference>
<feature type="domain" description="ABC transporter" evidence="10">
    <location>
        <begin position="347"/>
        <end position="581"/>
    </location>
</feature>
<evidence type="ECO:0000256" key="9">
    <source>
        <dbReference type="SAM" id="Phobius"/>
    </source>
</evidence>
<evidence type="ECO:0000256" key="2">
    <source>
        <dbReference type="ARBA" id="ARBA00022448"/>
    </source>
</evidence>
<feature type="transmembrane region" description="Helical" evidence="9">
    <location>
        <begin position="172"/>
        <end position="189"/>
    </location>
</feature>
<reference evidence="12 13" key="1">
    <citation type="submission" date="2015-09" db="EMBL/GenBank/DDBJ databases">
        <title>Identification and resolution of microdiversity through metagenomic sequencing of parallel consortia.</title>
        <authorList>
            <person name="Nelson W.C."/>
            <person name="Romine M.F."/>
            <person name="Lindemann S.R."/>
        </authorList>
    </citation>
    <scope>NUCLEOTIDE SEQUENCE [LARGE SCALE GENOMIC DNA]</scope>
    <source>
        <strain evidence="12">Ana</strain>
    </source>
</reference>
<dbReference type="Proteomes" id="UP000050465">
    <property type="component" value="Unassembled WGS sequence"/>
</dbReference>
<protein>
    <submittedName>
        <fullName evidence="12">ATP-binding cassette, subfamily B, bacterial</fullName>
    </submittedName>
</protein>
<dbReference type="PROSITE" id="PS50929">
    <property type="entry name" value="ABC_TM1F"/>
    <property type="match status" value="1"/>
</dbReference>
<keyword evidence="3" id="KW-1003">Cell membrane</keyword>
<dbReference type="InterPro" id="IPR036640">
    <property type="entry name" value="ABC1_TM_sf"/>
</dbReference>
<organism evidence="12 13">
    <name type="scientific">Phormidesmis priestleyi Ana</name>
    <dbReference type="NCBI Taxonomy" id="1666911"/>
    <lineage>
        <taxon>Bacteria</taxon>
        <taxon>Bacillati</taxon>
        <taxon>Cyanobacteriota</taxon>
        <taxon>Cyanophyceae</taxon>
        <taxon>Leptolyngbyales</taxon>
        <taxon>Leptolyngbyaceae</taxon>
        <taxon>Phormidesmis</taxon>
    </lineage>
</organism>
<dbReference type="FunFam" id="3.40.50.300:FF:000221">
    <property type="entry name" value="Multidrug ABC transporter ATP-binding protein"/>
    <property type="match status" value="1"/>
</dbReference>
<keyword evidence="6 12" id="KW-0067">ATP-binding</keyword>
<dbReference type="Gene3D" id="3.40.50.300">
    <property type="entry name" value="P-loop containing nucleotide triphosphate hydrolases"/>
    <property type="match status" value="1"/>
</dbReference>
<keyword evidence="5" id="KW-0547">Nucleotide-binding</keyword>
<dbReference type="CDD" id="cd18564">
    <property type="entry name" value="ABC_6TM_exporter_like"/>
    <property type="match status" value="1"/>
</dbReference>
<dbReference type="EMBL" id="LJZR01000005">
    <property type="protein sequence ID" value="KPQ36608.1"/>
    <property type="molecule type" value="Genomic_DNA"/>
</dbReference>
<evidence type="ECO:0000256" key="6">
    <source>
        <dbReference type="ARBA" id="ARBA00022840"/>
    </source>
</evidence>
<dbReference type="Gene3D" id="1.20.1560.10">
    <property type="entry name" value="ABC transporter type 1, transmembrane domain"/>
    <property type="match status" value="1"/>
</dbReference>